<proteinExistence type="predicted"/>
<accession>A0A2K3KVA1</accession>
<feature type="non-terminal residue" evidence="1">
    <location>
        <position position="19"/>
    </location>
</feature>
<gene>
    <name evidence="1" type="ORF">L195_g064742</name>
</gene>
<name>A0A2K3KVA1_TRIPR</name>
<dbReference type="EMBL" id="ASHM01266458">
    <property type="protein sequence ID" value="PNX70197.1"/>
    <property type="molecule type" value="Genomic_DNA"/>
</dbReference>
<sequence>MAQAERPPSAGVVHLLTRE</sequence>
<dbReference type="AlphaFoldDB" id="A0A2K3KVA1"/>
<comment type="caution">
    <text evidence="1">The sequence shown here is derived from an EMBL/GenBank/DDBJ whole genome shotgun (WGS) entry which is preliminary data.</text>
</comment>
<evidence type="ECO:0000313" key="2">
    <source>
        <dbReference type="Proteomes" id="UP000236291"/>
    </source>
</evidence>
<dbReference type="Proteomes" id="UP000236291">
    <property type="component" value="Unassembled WGS sequence"/>
</dbReference>
<reference evidence="1 2" key="1">
    <citation type="journal article" date="2014" name="Am. J. Bot.">
        <title>Genome assembly and annotation for red clover (Trifolium pratense; Fabaceae).</title>
        <authorList>
            <person name="Istvanek J."/>
            <person name="Jaros M."/>
            <person name="Krenek A."/>
            <person name="Repkova J."/>
        </authorList>
    </citation>
    <scope>NUCLEOTIDE SEQUENCE [LARGE SCALE GENOMIC DNA]</scope>
    <source>
        <strain evidence="2">cv. Tatra</strain>
        <tissue evidence="1">Young leaves</tissue>
    </source>
</reference>
<evidence type="ECO:0000313" key="1">
    <source>
        <dbReference type="EMBL" id="PNX70197.1"/>
    </source>
</evidence>
<protein>
    <submittedName>
        <fullName evidence="1">Uncharacterized protein</fullName>
    </submittedName>
</protein>
<organism evidence="1 2">
    <name type="scientific">Trifolium pratense</name>
    <name type="common">Red clover</name>
    <dbReference type="NCBI Taxonomy" id="57577"/>
    <lineage>
        <taxon>Eukaryota</taxon>
        <taxon>Viridiplantae</taxon>
        <taxon>Streptophyta</taxon>
        <taxon>Embryophyta</taxon>
        <taxon>Tracheophyta</taxon>
        <taxon>Spermatophyta</taxon>
        <taxon>Magnoliopsida</taxon>
        <taxon>eudicotyledons</taxon>
        <taxon>Gunneridae</taxon>
        <taxon>Pentapetalae</taxon>
        <taxon>rosids</taxon>
        <taxon>fabids</taxon>
        <taxon>Fabales</taxon>
        <taxon>Fabaceae</taxon>
        <taxon>Papilionoideae</taxon>
        <taxon>50 kb inversion clade</taxon>
        <taxon>NPAAA clade</taxon>
        <taxon>Hologalegina</taxon>
        <taxon>IRL clade</taxon>
        <taxon>Trifolieae</taxon>
        <taxon>Trifolium</taxon>
    </lineage>
</organism>
<reference evidence="1 2" key="2">
    <citation type="journal article" date="2017" name="Front. Plant Sci.">
        <title>Gene Classification and Mining of Molecular Markers Useful in Red Clover (Trifolium pratense) Breeding.</title>
        <authorList>
            <person name="Istvanek J."/>
            <person name="Dluhosova J."/>
            <person name="Dluhos P."/>
            <person name="Patkova L."/>
            <person name="Nedelnik J."/>
            <person name="Repkova J."/>
        </authorList>
    </citation>
    <scope>NUCLEOTIDE SEQUENCE [LARGE SCALE GENOMIC DNA]</scope>
    <source>
        <strain evidence="2">cv. Tatra</strain>
        <tissue evidence="1">Young leaves</tissue>
    </source>
</reference>